<evidence type="ECO:0000313" key="2">
    <source>
        <dbReference type="Proteomes" id="UP000281604"/>
    </source>
</evidence>
<evidence type="ECO:0000313" key="1">
    <source>
        <dbReference type="EMBL" id="RMP14423.1"/>
    </source>
</evidence>
<reference evidence="1 2" key="1">
    <citation type="submission" date="2018-08" db="EMBL/GenBank/DDBJ databases">
        <title>Recombination of ecologically and evolutionarily significant loci maintains genetic cohesion in the Pseudomonas syringae species complex.</title>
        <authorList>
            <person name="Dillon M."/>
            <person name="Thakur S."/>
            <person name="Almeida R.N.D."/>
            <person name="Weir B.S."/>
            <person name="Guttman D.S."/>
        </authorList>
    </citation>
    <scope>NUCLEOTIDE SEQUENCE [LARGE SCALE GENOMIC DNA]</scope>
    <source>
        <strain evidence="1 2">ICMP 3706</strain>
    </source>
</reference>
<name>A0A3M4B5H9_9PSED</name>
<dbReference type="Proteomes" id="UP000281604">
    <property type="component" value="Unassembled WGS sequence"/>
</dbReference>
<dbReference type="EMBL" id="RBQE01000038">
    <property type="protein sequence ID" value="RMP14423.1"/>
    <property type="molecule type" value="Genomic_DNA"/>
</dbReference>
<proteinExistence type="predicted"/>
<dbReference type="AlphaFoldDB" id="A0A3M4B5H9"/>
<organism evidence="1 2">
    <name type="scientific">Pseudomonas syringae pv. persicae</name>
    <dbReference type="NCBI Taxonomy" id="237306"/>
    <lineage>
        <taxon>Bacteria</taxon>
        <taxon>Pseudomonadati</taxon>
        <taxon>Pseudomonadota</taxon>
        <taxon>Gammaproteobacteria</taxon>
        <taxon>Pseudomonadales</taxon>
        <taxon>Pseudomonadaceae</taxon>
        <taxon>Pseudomonas</taxon>
    </lineage>
</organism>
<accession>A0A3M4B5H9</accession>
<protein>
    <submittedName>
        <fullName evidence="1">Uncharacterized protein</fullName>
    </submittedName>
</protein>
<comment type="caution">
    <text evidence="1">The sequence shown here is derived from an EMBL/GenBank/DDBJ whole genome shotgun (WGS) entry which is preliminary data.</text>
</comment>
<sequence length="67" mass="7505">MGDSVNVVKPQTGRYQARYQVGDAGTHQAQIEHQNKQRICDGNGGRRRQQGPHRLFAEACTAQYLHA</sequence>
<gene>
    <name evidence="1" type="ORF">ALQ30_200111</name>
</gene>